<dbReference type="OrthoDB" id="260807at2759"/>
<feature type="transmembrane region" description="Helical" evidence="7">
    <location>
        <begin position="97"/>
        <end position="115"/>
    </location>
</feature>
<feature type="transmembrane region" description="Helical" evidence="7">
    <location>
        <begin position="469"/>
        <end position="490"/>
    </location>
</feature>
<feature type="transmembrane region" description="Helical" evidence="7">
    <location>
        <begin position="12"/>
        <end position="32"/>
    </location>
</feature>
<protein>
    <recommendedName>
        <fullName evidence="7">Phosphate transporter</fullName>
    </recommendedName>
</protein>
<evidence type="ECO:0000256" key="5">
    <source>
        <dbReference type="ARBA" id="ARBA00022989"/>
    </source>
</evidence>
<evidence type="ECO:0000313" key="9">
    <source>
        <dbReference type="EMBL" id="EAU91607.2"/>
    </source>
</evidence>
<feature type="transmembrane region" description="Helical" evidence="7">
    <location>
        <begin position="511"/>
        <end position="542"/>
    </location>
</feature>
<keyword evidence="10" id="KW-1185">Reference proteome</keyword>
<dbReference type="GO" id="GO:0016020">
    <property type="term" value="C:membrane"/>
    <property type="evidence" value="ECO:0007669"/>
    <property type="project" value="UniProtKB-SubCell"/>
</dbReference>
<evidence type="ECO:0000256" key="7">
    <source>
        <dbReference type="RuleBase" id="RU363058"/>
    </source>
</evidence>
<feature type="transmembrane region" description="Helical" evidence="7">
    <location>
        <begin position="234"/>
        <end position="254"/>
    </location>
</feature>
<dbReference type="RefSeq" id="XP_001830199.2">
    <property type="nucleotide sequence ID" value="XM_001830147.2"/>
</dbReference>
<keyword evidence="5 7" id="KW-1133">Transmembrane helix</keyword>
<dbReference type="KEGG" id="cci:CC1G_12086"/>
<dbReference type="VEuPathDB" id="FungiDB:CC1G_12086"/>
<dbReference type="PANTHER" id="PTHR11101:SF80">
    <property type="entry name" value="PHOSPHATE TRANSPORTER"/>
    <property type="match status" value="1"/>
</dbReference>
<evidence type="ECO:0000256" key="3">
    <source>
        <dbReference type="ARBA" id="ARBA00022592"/>
    </source>
</evidence>
<feature type="compositionally biased region" description="Basic and acidic residues" evidence="8">
    <location>
        <begin position="318"/>
        <end position="338"/>
    </location>
</feature>
<accession>A8N5Q4</accession>
<feature type="region of interest" description="Disordered" evidence="8">
    <location>
        <begin position="308"/>
        <end position="338"/>
    </location>
</feature>
<dbReference type="GeneID" id="6006638"/>
<dbReference type="Pfam" id="PF01384">
    <property type="entry name" value="PHO4"/>
    <property type="match status" value="1"/>
</dbReference>
<dbReference type="eggNOG" id="KOG2493">
    <property type="taxonomic scope" value="Eukaryota"/>
</dbReference>
<keyword evidence="6 7" id="KW-0472">Membrane</keyword>
<evidence type="ECO:0000256" key="4">
    <source>
        <dbReference type="ARBA" id="ARBA00022692"/>
    </source>
</evidence>
<feature type="transmembrane region" description="Helical" evidence="7">
    <location>
        <begin position="44"/>
        <end position="64"/>
    </location>
</feature>
<proteinExistence type="inferred from homology"/>
<organism evidence="9 10">
    <name type="scientific">Coprinopsis cinerea (strain Okayama-7 / 130 / ATCC MYA-4618 / FGSC 9003)</name>
    <name type="common">Inky cap fungus</name>
    <name type="synonym">Hormographiella aspergillata</name>
    <dbReference type="NCBI Taxonomy" id="240176"/>
    <lineage>
        <taxon>Eukaryota</taxon>
        <taxon>Fungi</taxon>
        <taxon>Dikarya</taxon>
        <taxon>Basidiomycota</taxon>
        <taxon>Agaricomycotina</taxon>
        <taxon>Agaricomycetes</taxon>
        <taxon>Agaricomycetidae</taxon>
        <taxon>Agaricales</taxon>
        <taxon>Agaricineae</taxon>
        <taxon>Psathyrellaceae</taxon>
        <taxon>Coprinopsis</taxon>
    </lineage>
</organism>
<feature type="transmembrane region" description="Helical" evidence="7">
    <location>
        <begin position="157"/>
        <end position="183"/>
    </location>
</feature>
<keyword evidence="2 7" id="KW-0813">Transport</keyword>
<dbReference type="GO" id="GO:0035435">
    <property type="term" value="P:phosphate ion transmembrane transport"/>
    <property type="evidence" value="ECO:0007669"/>
    <property type="project" value="TreeGrafter"/>
</dbReference>
<gene>
    <name evidence="9" type="ORF">CC1G_12086</name>
</gene>
<keyword evidence="4 7" id="KW-0812">Transmembrane</keyword>
<dbReference type="InterPro" id="IPR001204">
    <property type="entry name" value="Phos_transporter"/>
</dbReference>
<dbReference type="PANTHER" id="PTHR11101">
    <property type="entry name" value="PHOSPHATE TRANSPORTER"/>
    <property type="match status" value="1"/>
</dbReference>
<feature type="transmembrane region" description="Helical" evidence="7">
    <location>
        <begin position="554"/>
        <end position="581"/>
    </location>
</feature>
<evidence type="ECO:0000313" key="10">
    <source>
        <dbReference type="Proteomes" id="UP000001861"/>
    </source>
</evidence>
<dbReference type="OMA" id="AWKTGNA"/>
<dbReference type="EMBL" id="AACS02000003">
    <property type="protein sequence ID" value="EAU91607.2"/>
    <property type="molecule type" value="Genomic_DNA"/>
</dbReference>
<comment type="subcellular location">
    <subcellularLocation>
        <location evidence="1 7">Membrane</location>
        <topology evidence="1 7">Multi-pass membrane protein</topology>
    </subcellularLocation>
</comment>
<comment type="function">
    <text evidence="7">Sodium-phosphate symporter.</text>
</comment>
<comment type="similarity">
    <text evidence="7">Belongs to the inorganic phosphate transporter (PiT) (TC 2.A.20) family.</text>
</comment>
<feature type="transmembrane region" description="Helical" evidence="7">
    <location>
        <begin position="195"/>
        <end position="218"/>
    </location>
</feature>
<feature type="transmembrane region" description="Helical" evidence="7">
    <location>
        <begin position="127"/>
        <end position="145"/>
    </location>
</feature>
<evidence type="ECO:0000256" key="8">
    <source>
        <dbReference type="SAM" id="MobiDB-lite"/>
    </source>
</evidence>
<name>A8N5Q4_COPC7</name>
<evidence type="ECO:0000256" key="1">
    <source>
        <dbReference type="ARBA" id="ARBA00004141"/>
    </source>
</evidence>
<dbReference type="AlphaFoldDB" id="A8N5Q4"/>
<dbReference type="InParanoid" id="A8N5Q4"/>
<evidence type="ECO:0000256" key="6">
    <source>
        <dbReference type="ARBA" id="ARBA00023136"/>
    </source>
</evidence>
<dbReference type="GO" id="GO:0005315">
    <property type="term" value="F:phosphate transmembrane transporter activity"/>
    <property type="evidence" value="ECO:0007669"/>
    <property type="project" value="InterPro"/>
</dbReference>
<keyword evidence="3 7" id="KW-0592">Phosphate transport</keyword>
<comment type="caution">
    <text evidence="9">The sequence shown here is derived from an EMBL/GenBank/DDBJ whole genome shotgun (WGS) entry which is preliminary data.</text>
</comment>
<reference evidence="9 10" key="1">
    <citation type="journal article" date="2010" name="Proc. Natl. Acad. Sci. U.S.A.">
        <title>Insights into evolution of multicellular fungi from the assembled chromosomes of the mushroom Coprinopsis cinerea (Coprinus cinereus).</title>
        <authorList>
            <person name="Stajich J.E."/>
            <person name="Wilke S.K."/>
            <person name="Ahren D."/>
            <person name="Au C.H."/>
            <person name="Birren B.W."/>
            <person name="Borodovsky M."/>
            <person name="Burns C."/>
            <person name="Canback B."/>
            <person name="Casselton L.A."/>
            <person name="Cheng C.K."/>
            <person name="Deng J."/>
            <person name="Dietrich F.S."/>
            <person name="Fargo D.C."/>
            <person name="Farman M.L."/>
            <person name="Gathman A.C."/>
            <person name="Goldberg J."/>
            <person name="Guigo R."/>
            <person name="Hoegger P.J."/>
            <person name="Hooker J.B."/>
            <person name="Huggins A."/>
            <person name="James T.Y."/>
            <person name="Kamada T."/>
            <person name="Kilaru S."/>
            <person name="Kodira C."/>
            <person name="Kues U."/>
            <person name="Kupfer D."/>
            <person name="Kwan H.S."/>
            <person name="Lomsadze A."/>
            <person name="Li W."/>
            <person name="Lilly W.W."/>
            <person name="Ma L.J."/>
            <person name="Mackey A.J."/>
            <person name="Manning G."/>
            <person name="Martin F."/>
            <person name="Muraguchi H."/>
            <person name="Natvig D.O."/>
            <person name="Palmerini H."/>
            <person name="Ramesh M.A."/>
            <person name="Rehmeyer C.J."/>
            <person name="Roe B.A."/>
            <person name="Shenoy N."/>
            <person name="Stanke M."/>
            <person name="Ter-Hovhannisyan V."/>
            <person name="Tunlid A."/>
            <person name="Velagapudi R."/>
            <person name="Vision T.J."/>
            <person name="Zeng Q."/>
            <person name="Zolan M.E."/>
            <person name="Pukkila P.J."/>
        </authorList>
    </citation>
    <scope>NUCLEOTIDE SEQUENCE [LARGE SCALE GENOMIC DNA]</scope>
    <source>
        <strain evidence="10">Okayama-7 / 130 / ATCC MYA-4618 / FGSC 9003</strain>
    </source>
</reference>
<sequence length="586" mass="63347">MSGTLHQWDYLFAIGLIFSALDAFMIGANDVANSFATSVSSKSLTLRQACLAAAVMEFLSNGFIHPLFSQGAVLVGARVTSTIKDGIVPASVFDNNAGVQLLGFTCAIVASASWLSLATRLSWPVSTTYSIVSAVIGVGIAADGWDAPRWGWNNGKGIAAIFSGLVIAPALSASFGIVLFLFVKFAVLLRSNPTRWGLITSPIIFFLVGAVLTMSIIFKGSPSLGLKNMEPGPLAAAVLGTASVVALLSILFWLPYVHAKVVKKDYTLRWYHFFLGPLLWKRPPPPDAGSVSAVPDYRIRDVNELDGQHQAPLEAETDSEKASNLKEKDIDSQEPTREQIHPSALADEVEKHPIEGAWAEPKNLWIILRYRAFPFIKKFLTHGTSVDIHALQQQKQNAATAKHIADVHARARQFPNETEHLYSFMQVFTACVASFAHGANDVSNAIGPFSVIYHTWKTGEMADKTPVPVWALAFGGAMLVLGLALYGYNIMRVLGNRITLHSPSRGFSMELSASITVILASQFGIPVSTTMCITGATIGVALCNGDFWATNWRAIGWIYIGWIATVPIVSTLSGCLMGILLNAPHF</sequence>
<dbReference type="Proteomes" id="UP000001861">
    <property type="component" value="Unassembled WGS sequence"/>
</dbReference>
<evidence type="ECO:0000256" key="2">
    <source>
        <dbReference type="ARBA" id="ARBA00022448"/>
    </source>
</evidence>
<dbReference type="HOGENOM" id="CLU_015355_3_0_1"/>
<dbReference type="STRING" id="240176.A8N5Q4"/>